<reference evidence="3" key="1">
    <citation type="submission" date="2017-02" db="UniProtKB">
        <authorList>
            <consortium name="WormBaseParasite"/>
        </authorList>
    </citation>
    <scope>IDENTIFICATION</scope>
</reference>
<dbReference type="EMBL" id="UXUI01000054">
    <property type="protein sequence ID" value="VDD84958.1"/>
    <property type="molecule type" value="Genomic_DNA"/>
</dbReference>
<dbReference type="STRING" id="51028.A0A0N4USN6"/>
<evidence type="ECO:0000313" key="3">
    <source>
        <dbReference type="WBParaSite" id="EVEC_0000014901-mRNA-1"/>
    </source>
</evidence>
<sequence>MKCVNEGPDLLKDHNKILKDQLKQGIIETVRKSGAEVIQYLLQNPVLTPKKNTIRLWIVHDASTKWIVGTWLNEVIYRGPVIPPQLSGIQLRTRSVSVTAVGAGEKMFLQIAHNPDGQVVTRLLG</sequence>
<dbReference type="AlphaFoldDB" id="A0A0N4USN6"/>
<proteinExistence type="predicted"/>
<keyword evidence="2" id="KW-1185">Reference proteome</keyword>
<accession>A0A0N4USN6</accession>
<dbReference type="OrthoDB" id="5920525at2759"/>
<protein>
    <submittedName>
        <fullName evidence="3">RT_RNaseH_2 domain-containing protein</fullName>
    </submittedName>
</protein>
<name>A0A0N4USN6_ENTVE</name>
<evidence type="ECO:0000313" key="1">
    <source>
        <dbReference type="EMBL" id="VDD84958.1"/>
    </source>
</evidence>
<dbReference type="WBParaSite" id="EVEC_0000014901-mRNA-1">
    <property type="protein sequence ID" value="EVEC_0000014901-mRNA-1"/>
    <property type="gene ID" value="EVEC_0000014901"/>
</dbReference>
<dbReference type="Proteomes" id="UP000274131">
    <property type="component" value="Unassembled WGS sequence"/>
</dbReference>
<evidence type="ECO:0000313" key="2">
    <source>
        <dbReference type="Proteomes" id="UP000274131"/>
    </source>
</evidence>
<reference evidence="1 2" key="2">
    <citation type="submission" date="2018-10" db="EMBL/GenBank/DDBJ databases">
        <authorList>
            <consortium name="Pathogen Informatics"/>
        </authorList>
    </citation>
    <scope>NUCLEOTIDE SEQUENCE [LARGE SCALE GENOMIC DNA]</scope>
</reference>
<organism evidence="3">
    <name type="scientific">Enterobius vermicularis</name>
    <name type="common">Human pinworm</name>
    <dbReference type="NCBI Taxonomy" id="51028"/>
    <lineage>
        <taxon>Eukaryota</taxon>
        <taxon>Metazoa</taxon>
        <taxon>Ecdysozoa</taxon>
        <taxon>Nematoda</taxon>
        <taxon>Chromadorea</taxon>
        <taxon>Rhabditida</taxon>
        <taxon>Spirurina</taxon>
        <taxon>Oxyuridomorpha</taxon>
        <taxon>Oxyuroidea</taxon>
        <taxon>Oxyuridae</taxon>
        <taxon>Enterobius</taxon>
    </lineage>
</organism>
<gene>
    <name evidence="1" type="ORF">EVEC_LOCUS101</name>
</gene>